<dbReference type="Gene3D" id="3.60.20.10">
    <property type="entry name" value="Glutamine Phosphoribosylpyrophosphate, subunit 1, domain 1"/>
    <property type="match status" value="1"/>
</dbReference>
<name>A0A6J6JX48_9ZZZZ</name>
<dbReference type="GO" id="GO:0006529">
    <property type="term" value="P:asparagine biosynthetic process"/>
    <property type="evidence" value="ECO:0007669"/>
    <property type="project" value="InterPro"/>
</dbReference>
<dbReference type="InterPro" id="IPR029055">
    <property type="entry name" value="Ntn_hydrolases_N"/>
</dbReference>
<dbReference type="PROSITE" id="PS51278">
    <property type="entry name" value="GATASE_TYPE_2"/>
    <property type="match status" value="1"/>
</dbReference>
<reference evidence="6" key="1">
    <citation type="submission" date="2020-05" db="EMBL/GenBank/DDBJ databases">
        <authorList>
            <person name="Chiriac C."/>
            <person name="Salcher M."/>
            <person name="Ghai R."/>
            <person name="Kavagutti S V."/>
        </authorList>
    </citation>
    <scope>NUCLEOTIDE SEQUENCE</scope>
</reference>
<dbReference type="EMBL" id="CAEZWE010000003">
    <property type="protein sequence ID" value="CAB4641937.1"/>
    <property type="molecule type" value="Genomic_DNA"/>
</dbReference>
<dbReference type="PIRSF" id="PIRSF001589">
    <property type="entry name" value="Asn_synthetase_glu-h"/>
    <property type="match status" value="1"/>
</dbReference>
<keyword evidence="2" id="KW-0547">Nucleotide-binding</keyword>
<proteinExistence type="inferred from homology"/>
<dbReference type="InterPro" id="IPR051786">
    <property type="entry name" value="ASN_synthetase/amidase"/>
</dbReference>
<dbReference type="AlphaFoldDB" id="A0A6J6JX48"/>
<dbReference type="PANTHER" id="PTHR43284">
    <property type="entry name" value="ASPARAGINE SYNTHETASE (GLUTAMINE-HYDROLYZING)"/>
    <property type="match status" value="1"/>
</dbReference>
<evidence type="ECO:0000256" key="2">
    <source>
        <dbReference type="ARBA" id="ARBA00022741"/>
    </source>
</evidence>
<dbReference type="GO" id="GO:0004066">
    <property type="term" value="F:asparagine synthase (glutamine-hydrolyzing) activity"/>
    <property type="evidence" value="ECO:0007669"/>
    <property type="project" value="InterPro"/>
</dbReference>
<comment type="similarity">
    <text evidence="1">Belongs to the asparagine synthetase family.</text>
</comment>
<sequence length="638" mass="71914">MCGIAGFISLNGNEIEKSARFLQVLGDLISHRGPDGYGTWVNRAENVGLVHRRLAIIDLSEQAAQPMTGHGELTITYNGEIYNYKELRKEAEAKSISFATHSDTETILSSYAQYGVEAACHLRGMFAYALWDERKNRLVLSRDRFGIKPLYYTIVDNLFVFASEAKALLPFLPSISTNSDALAEYLTFQYSISDKTLFDGIQQVMPGHSLIIENGAIHVEKYWDVQYEVDYSWTPASAEARLRELLTDSVDVHLHSDVEVGTYLSGGIDSSLMAILAAGKTKFGGKGFHGRFTDYPGYDESAYAKIASDSFKGDLHISDITSSDFRDNIRKVIYHLDFPVAGPGSFPQYMVSKLAGDHLKVVLGGQGGDEIFGGYARYLVAYFEQCIKAAIDGTYKNGNYVVTIESIIPNLGILREYTPLIKEFWKDGLFGPLDQRFLRLIDRSTDMKEEIAWQDLDIQGVYGRFYDIFNNRSNVAKEAYFDSMTHFEFKTLLPALLQVEDRMSMAHGLESRVPLLDHPLIEFAATVPADIKFDGGQLKHLLKSAFGAELPPEILNRRDKMGFPVPLKEWFAKELNDFVLDIVANMKAKNREFVNTDAVLKNFGTSGQFSRKTWALLSLELWQQEFHDKSSEYRQLLN</sequence>
<evidence type="ECO:0000256" key="1">
    <source>
        <dbReference type="ARBA" id="ARBA00005752"/>
    </source>
</evidence>
<dbReference type="InterPro" id="IPR014729">
    <property type="entry name" value="Rossmann-like_a/b/a_fold"/>
</dbReference>
<keyword evidence="4" id="KW-0315">Glutamine amidotransferase</keyword>
<evidence type="ECO:0000259" key="5">
    <source>
        <dbReference type="PROSITE" id="PS51278"/>
    </source>
</evidence>
<dbReference type="CDD" id="cd00712">
    <property type="entry name" value="AsnB"/>
    <property type="match status" value="1"/>
</dbReference>
<gene>
    <name evidence="6" type="ORF">UFOPK2169_00162</name>
</gene>
<dbReference type="Pfam" id="PF13537">
    <property type="entry name" value="GATase_7"/>
    <property type="match status" value="1"/>
</dbReference>
<protein>
    <submittedName>
        <fullName evidence="6">Unannotated protein</fullName>
    </submittedName>
</protein>
<evidence type="ECO:0000256" key="4">
    <source>
        <dbReference type="ARBA" id="ARBA00022962"/>
    </source>
</evidence>
<dbReference type="InterPro" id="IPR033738">
    <property type="entry name" value="AsnB_N"/>
</dbReference>
<dbReference type="SUPFAM" id="SSF52402">
    <property type="entry name" value="Adenine nucleotide alpha hydrolases-like"/>
    <property type="match status" value="1"/>
</dbReference>
<evidence type="ECO:0000313" key="6">
    <source>
        <dbReference type="EMBL" id="CAB4641937.1"/>
    </source>
</evidence>
<dbReference type="SUPFAM" id="SSF56235">
    <property type="entry name" value="N-terminal nucleophile aminohydrolases (Ntn hydrolases)"/>
    <property type="match status" value="1"/>
</dbReference>
<dbReference type="Pfam" id="PF00733">
    <property type="entry name" value="Asn_synthase"/>
    <property type="match status" value="1"/>
</dbReference>
<dbReference type="PANTHER" id="PTHR43284:SF1">
    <property type="entry name" value="ASPARAGINE SYNTHETASE"/>
    <property type="match status" value="1"/>
</dbReference>
<dbReference type="CDD" id="cd01991">
    <property type="entry name" value="Asn_synthase_B_C"/>
    <property type="match status" value="1"/>
</dbReference>
<evidence type="ECO:0000256" key="3">
    <source>
        <dbReference type="ARBA" id="ARBA00022840"/>
    </source>
</evidence>
<dbReference type="NCBIfam" id="TIGR01536">
    <property type="entry name" value="asn_synth_AEB"/>
    <property type="match status" value="1"/>
</dbReference>
<organism evidence="6">
    <name type="scientific">freshwater metagenome</name>
    <dbReference type="NCBI Taxonomy" id="449393"/>
    <lineage>
        <taxon>unclassified sequences</taxon>
        <taxon>metagenomes</taxon>
        <taxon>ecological metagenomes</taxon>
    </lineage>
</organism>
<dbReference type="InterPro" id="IPR001962">
    <property type="entry name" value="Asn_synthase"/>
</dbReference>
<keyword evidence="3" id="KW-0067">ATP-binding</keyword>
<dbReference type="InterPro" id="IPR006426">
    <property type="entry name" value="Asn_synth_AEB"/>
</dbReference>
<dbReference type="GO" id="GO:0005829">
    <property type="term" value="C:cytosol"/>
    <property type="evidence" value="ECO:0007669"/>
    <property type="project" value="TreeGrafter"/>
</dbReference>
<dbReference type="GO" id="GO:0005524">
    <property type="term" value="F:ATP binding"/>
    <property type="evidence" value="ECO:0007669"/>
    <property type="project" value="UniProtKB-KW"/>
</dbReference>
<dbReference type="InterPro" id="IPR017932">
    <property type="entry name" value="GATase_2_dom"/>
</dbReference>
<dbReference type="Gene3D" id="3.40.50.620">
    <property type="entry name" value="HUPs"/>
    <property type="match status" value="2"/>
</dbReference>
<accession>A0A6J6JX48</accession>
<feature type="domain" description="Glutamine amidotransferase type-2" evidence="5">
    <location>
        <begin position="2"/>
        <end position="215"/>
    </location>
</feature>